<keyword evidence="3" id="KW-1185">Reference proteome</keyword>
<dbReference type="EMBL" id="JAZHRV010000001">
    <property type="protein sequence ID" value="MEH2555531.1"/>
    <property type="molecule type" value="Genomic_DNA"/>
</dbReference>
<proteinExistence type="predicted"/>
<name>A0ABU8BBQ8_9BRAD</name>
<keyword evidence="1" id="KW-1133">Transmembrane helix</keyword>
<keyword evidence="1" id="KW-0812">Transmembrane</keyword>
<evidence type="ECO:0000256" key="1">
    <source>
        <dbReference type="SAM" id="Phobius"/>
    </source>
</evidence>
<evidence type="ECO:0000313" key="2">
    <source>
        <dbReference type="EMBL" id="MEH2555531.1"/>
    </source>
</evidence>
<accession>A0ABU8BBQ8</accession>
<evidence type="ECO:0008006" key="4">
    <source>
        <dbReference type="Google" id="ProtNLM"/>
    </source>
</evidence>
<evidence type="ECO:0000313" key="3">
    <source>
        <dbReference type="Proteomes" id="UP001364224"/>
    </source>
</evidence>
<dbReference type="Proteomes" id="UP001364224">
    <property type="component" value="Unassembled WGS sequence"/>
</dbReference>
<reference evidence="2 3" key="1">
    <citation type="submission" date="2024-02" db="EMBL/GenBank/DDBJ databases">
        <title>Adaptive strategies in a cosmopolitan and abundant soil bacterium.</title>
        <authorList>
            <person name="Carini P."/>
        </authorList>
    </citation>
    <scope>NUCLEOTIDE SEQUENCE [LARGE SCALE GENOMIC DNA]</scope>
    <source>
        <strain evidence="2 3">AZCC 1608</strain>
    </source>
</reference>
<gene>
    <name evidence="2" type="ORF">V1286_003060</name>
</gene>
<protein>
    <recommendedName>
        <fullName evidence="4">ABC transporter permease</fullName>
    </recommendedName>
</protein>
<sequence>MMSGIGRKITYVMLVIVVLLIIWQFLGSL</sequence>
<keyword evidence="1" id="KW-0472">Membrane</keyword>
<feature type="transmembrane region" description="Helical" evidence="1">
    <location>
        <begin position="9"/>
        <end position="26"/>
    </location>
</feature>
<organism evidence="2 3">
    <name type="scientific">Bradyrhizobium algeriense</name>
    <dbReference type="NCBI Taxonomy" id="634784"/>
    <lineage>
        <taxon>Bacteria</taxon>
        <taxon>Pseudomonadati</taxon>
        <taxon>Pseudomonadota</taxon>
        <taxon>Alphaproteobacteria</taxon>
        <taxon>Hyphomicrobiales</taxon>
        <taxon>Nitrobacteraceae</taxon>
        <taxon>Bradyrhizobium</taxon>
    </lineage>
</organism>
<comment type="caution">
    <text evidence="2">The sequence shown here is derived from an EMBL/GenBank/DDBJ whole genome shotgun (WGS) entry which is preliminary data.</text>
</comment>